<evidence type="ECO:0000313" key="7">
    <source>
        <dbReference type="Proteomes" id="UP000037460"/>
    </source>
</evidence>
<evidence type="ECO:0000259" key="5">
    <source>
        <dbReference type="PROSITE" id="PS51352"/>
    </source>
</evidence>
<dbReference type="Proteomes" id="UP000037460">
    <property type="component" value="Unassembled WGS sequence"/>
</dbReference>
<dbReference type="GO" id="GO:0016853">
    <property type="term" value="F:isomerase activity"/>
    <property type="evidence" value="ECO:0007669"/>
    <property type="project" value="UniProtKB-KW"/>
</dbReference>
<accession>A0A0M0JT77</accession>
<dbReference type="InterPro" id="IPR036249">
    <property type="entry name" value="Thioredoxin-like_sf"/>
</dbReference>
<dbReference type="GO" id="GO:0016020">
    <property type="term" value="C:membrane"/>
    <property type="evidence" value="ECO:0007669"/>
    <property type="project" value="UniProtKB-SubCell"/>
</dbReference>
<dbReference type="GO" id="GO:0005783">
    <property type="term" value="C:endoplasmic reticulum"/>
    <property type="evidence" value="ECO:0007669"/>
    <property type="project" value="TreeGrafter"/>
</dbReference>
<dbReference type="CDD" id="cd02961">
    <property type="entry name" value="PDI_a_family"/>
    <property type="match status" value="1"/>
</dbReference>
<evidence type="ECO:0000256" key="3">
    <source>
        <dbReference type="ARBA" id="ARBA00022989"/>
    </source>
</evidence>
<gene>
    <name evidence="6" type="ORF">Ctob_008819</name>
</gene>
<evidence type="ECO:0000256" key="4">
    <source>
        <dbReference type="ARBA" id="ARBA00023136"/>
    </source>
</evidence>
<dbReference type="PROSITE" id="PS51352">
    <property type="entry name" value="THIOREDOXIN_2"/>
    <property type="match status" value="1"/>
</dbReference>
<feature type="domain" description="Thioredoxin" evidence="5">
    <location>
        <begin position="195"/>
        <end position="315"/>
    </location>
</feature>
<dbReference type="InterPro" id="IPR012936">
    <property type="entry name" value="Erv_C"/>
</dbReference>
<dbReference type="EMBL" id="JWZX01002410">
    <property type="protein sequence ID" value="KOO29477.1"/>
    <property type="molecule type" value="Genomic_DNA"/>
</dbReference>
<dbReference type="SUPFAM" id="SSF52833">
    <property type="entry name" value="Thioredoxin-like"/>
    <property type="match status" value="1"/>
</dbReference>
<dbReference type="Pfam" id="PF07970">
    <property type="entry name" value="COPIIcoated_ERV"/>
    <property type="match status" value="1"/>
</dbReference>
<dbReference type="PANTHER" id="PTHR10984:SF37">
    <property type="entry name" value="PROTEIN DISULFIDE-ISOMERASE 5-3"/>
    <property type="match status" value="1"/>
</dbReference>
<dbReference type="InterPro" id="IPR013766">
    <property type="entry name" value="Thioredoxin_domain"/>
</dbReference>
<dbReference type="InterPro" id="IPR039542">
    <property type="entry name" value="Erv_N"/>
</dbReference>
<keyword evidence="6" id="KW-0413">Isomerase</keyword>
<proteinExistence type="predicted"/>
<protein>
    <submittedName>
        <fullName evidence="6">Protein disulfide-isomerase 5-4-like protein</fullName>
    </submittedName>
</protein>
<keyword evidence="7" id="KW-1185">Reference proteome</keyword>
<sequence length="531" mass="58947">MIHSDDQLAAEAYVRGALILDPPSTRYSGDGTEPVLGLFVTGTDSAKMSYIVVRAVPALADGPQLHLYPKVPNDLTDATRLGGALSLVCAGLMTYLFVSNIAEYLKMTTSTDVALDDTGDTTMRLFFNITMERLPCRFASVDLFDVMGTALTNLSSDVLKVRVAPGTGHKEEFHVDAPRAVKHEKIEVDEEEMLKALGKDDGPAQLNADNFETFVSHFELVLLAFGAPWCPWSQRLEPIWIKTHNELRGKPFASRVRVAKVDCTAANAHSLCQTQHIHAFPTIRVYRHKALHAHENYLGDRDSNAFIEFIETSLPRAKSSGGLGTAQIAGQHVEASVGEGEGCMLTGSVRISRVPGNLRISAASPEHSFNMRTMNVTHHVDKLIFSSLKETFRLRHVLPLEQRSGLLSASYGMHQELATLKHYLKVVPFQYQFLDGERQHTYLYKANYNEYQPRKLEWYEGKADAYVDTDLVPNAAFHYDISPVMVVVQEETQSFSSFVTKICAVIGGIYTVVGLLDNVVYHTGQKLKKLA</sequence>
<name>A0A0M0JT77_9EUKA</name>
<dbReference type="InterPro" id="IPR045888">
    <property type="entry name" value="Erv"/>
</dbReference>
<dbReference type="OrthoDB" id="72053at2759"/>
<keyword evidence="3" id="KW-1133">Transmembrane helix</keyword>
<reference evidence="7" key="1">
    <citation type="journal article" date="2015" name="PLoS Genet.">
        <title>Genome Sequence and Transcriptome Analyses of Chrysochromulina tobin: Metabolic Tools for Enhanced Algal Fitness in the Prominent Order Prymnesiales (Haptophyceae).</title>
        <authorList>
            <person name="Hovde B.T."/>
            <person name="Deodato C.R."/>
            <person name="Hunsperger H.M."/>
            <person name="Ryken S.A."/>
            <person name="Yost W."/>
            <person name="Jha R.K."/>
            <person name="Patterson J."/>
            <person name="Monnat R.J. Jr."/>
            <person name="Barlow S.B."/>
            <person name="Starkenburg S.R."/>
            <person name="Cattolico R.A."/>
        </authorList>
    </citation>
    <scope>NUCLEOTIDE SEQUENCE</scope>
    <source>
        <strain evidence="7">CCMP291</strain>
    </source>
</reference>
<dbReference type="Pfam" id="PF00085">
    <property type="entry name" value="Thioredoxin"/>
    <property type="match status" value="1"/>
</dbReference>
<comment type="caution">
    <text evidence="6">The sequence shown here is derived from an EMBL/GenBank/DDBJ whole genome shotgun (WGS) entry which is preliminary data.</text>
</comment>
<keyword evidence="2" id="KW-0812">Transmembrane</keyword>
<keyword evidence="4" id="KW-0472">Membrane</keyword>
<organism evidence="6 7">
    <name type="scientific">Chrysochromulina tobinii</name>
    <dbReference type="NCBI Taxonomy" id="1460289"/>
    <lineage>
        <taxon>Eukaryota</taxon>
        <taxon>Haptista</taxon>
        <taxon>Haptophyta</taxon>
        <taxon>Prymnesiophyceae</taxon>
        <taxon>Prymnesiales</taxon>
        <taxon>Chrysochromulinaceae</taxon>
        <taxon>Chrysochromulina</taxon>
    </lineage>
</organism>
<evidence type="ECO:0000256" key="2">
    <source>
        <dbReference type="ARBA" id="ARBA00022692"/>
    </source>
</evidence>
<dbReference type="PANTHER" id="PTHR10984">
    <property type="entry name" value="ENDOPLASMIC RETICULUM-GOLGI INTERMEDIATE COMPARTMENT PROTEIN"/>
    <property type="match status" value="1"/>
</dbReference>
<comment type="subcellular location">
    <subcellularLocation>
        <location evidence="1">Membrane</location>
    </subcellularLocation>
</comment>
<evidence type="ECO:0000256" key="1">
    <source>
        <dbReference type="ARBA" id="ARBA00004370"/>
    </source>
</evidence>
<evidence type="ECO:0000313" key="6">
    <source>
        <dbReference type="EMBL" id="KOO29477.1"/>
    </source>
</evidence>
<dbReference type="AlphaFoldDB" id="A0A0M0JT77"/>
<dbReference type="Gene3D" id="3.40.30.10">
    <property type="entry name" value="Glutaredoxin"/>
    <property type="match status" value="1"/>
</dbReference>
<dbReference type="Pfam" id="PF13850">
    <property type="entry name" value="ERGIC_N"/>
    <property type="match status" value="1"/>
</dbReference>
<dbReference type="GO" id="GO:0030134">
    <property type="term" value="C:COPII-coated ER to Golgi transport vesicle"/>
    <property type="evidence" value="ECO:0007669"/>
    <property type="project" value="TreeGrafter"/>
</dbReference>